<name>A0A1H4D1Z4_9BACE</name>
<evidence type="ECO:0000313" key="3">
    <source>
        <dbReference type="EMBL" id="SEA66556.1"/>
    </source>
</evidence>
<evidence type="ECO:0000313" key="4">
    <source>
        <dbReference type="Proteomes" id="UP000183040"/>
    </source>
</evidence>
<dbReference type="GO" id="GO:0008270">
    <property type="term" value="F:zinc ion binding"/>
    <property type="evidence" value="ECO:0007669"/>
    <property type="project" value="UniProtKB-KW"/>
</dbReference>
<gene>
    <name evidence="3" type="ORF">SAMN04487924_110134</name>
</gene>
<dbReference type="Proteomes" id="UP000183040">
    <property type="component" value="Unassembled WGS sequence"/>
</dbReference>
<feature type="domain" description="SWIM-type" evidence="2">
    <location>
        <begin position="49"/>
        <end position="85"/>
    </location>
</feature>
<dbReference type="AlphaFoldDB" id="A0A1H4D1Z4"/>
<proteinExistence type="predicted"/>
<organism evidence="3 4">
    <name type="scientific">Bacteroides xylanisolvens</name>
    <dbReference type="NCBI Taxonomy" id="371601"/>
    <lineage>
        <taxon>Bacteria</taxon>
        <taxon>Pseudomonadati</taxon>
        <taxon>Bacteroidota</taxon>
        <taxon>Bacteroidia</taxon>
        <taxon>Bacteroidales</taxon>
        <taxon>Bacteroidaceae</taxon>
        <taxon>Bacteroides</taxon>
    </lineage>
</organism>
<keyword evidence="1" id="KW-0863">Zinc-finger</keyword>
<keyword evidence="1" id="KW-0862">Zinc</keyword>
<evidence type="ECO:0000259" key="2">
    <source>
        <dbReference type="PROSITE" id="PS50966"/>
    </source>
</evidence>
<evidence type="ECO:0000256" key="1">
    <source>
        <dbReference type="PROSITE-ProRule" id="PRU00325"/>
    </source>
</evidence>
<dbReference type="RefSeq" id="WP_074706236.1">
    <property type="nucleotide sequence ID" value="NZ_FNRP01000010.1"/>
</dbReference>
<dbReference type="Pfam" id="PF04434">
    <property type="entry name" value="SWIM"/>
    <property type="match status" value="1"/>
</dbReference>
<dbReference type="InterPro" id="IPR007527">
    <property type="entry name" value="Znf_SWIM"/>
</dbReference>
<reference evidence="3 4" key="1">
    <citation type="submission" date="2016-10" db="EMBL/GenBank/DDBJ databases">
        <authorList>
            <person name="de Groot N.N."/>
        </authorList>
    </citation>
    <scope>NUCLEOTIDE SEQUENCE [LARGE SCALE GENOMIC DNA]</scope>
    <source>
        <strain evidence="3 4">NLAE-zl-G339</strain>
    </source>
</reference>
<accession>A0A1H4D1Z4</accession>
<protein>
    <submittedName>
        <fullName evidence="3">SWIM zinc finger</fullName>
    </submittedName>
</protein>
<dbReference type="EMBL" id="FNRP01000010">
    <property type="protein sequence ID" value="SEA66556.1"/>
    <property type="molecule type" value="Genomic_DNA"/>
</dbReference>
<keyword evidence="1" id="KW-0479">Metal-binding</keyword>
<sequence length="584" mass="68461">MITLDNFENFVPYKILMRGEEYYDTDAVSELKETSPGEWTATVEGTDDYNVEISMNGKEVESWYCDCPYDGEICKHVVAALLAIRDNNKRVSRSAFSKMRIVTKEEEVVQPDVDIKQLLSFISPQEISTFISEYASTNPEFKAALLKRFIFKESSSTSKGKDYRTEIQKIFNSFGDSKKSRYHNRYNDYSRDWETVFNRMDVFLKKADFFLSLGDMDSTIVIALQTLRSIGENYEDELLYIDDDDDFGTSLYCEHAGGLLMKVVGHPKTTQKQKTDILQELRQIAEISTYRNYGIYDIDELMMQINLSIQPTEKALELIDRLLETRKDTHDLYQLVLRKVNLLLEQNEEQKANETIRQYLYLTEIREMEVEKLIVRCQYDEAIRLLDEGIEIAEEEIYPGTDSKWLEIKLKIYETTNRTSEVIDTCRLLFVTGRDKLTYYNKLKTLIPREQWKSFLDAMMKETEFSNYFSFGGSAEADIYVKEQDNERLFTLLSSTRYDQLEALMRYAHYLKDTHSEQLIAMYTSSLNDYAERKMGRRNYEFIAQVLPCIHKLKGGQAAVKNIVAEFRIKYKRRPAMMEVLKDF</sequence>
<dbReference type="PROSITE" id="PS50966">
    <property type="entry name" value="ZF_SWIM"/>
    <property type="match status" value="1"/>
</dbReference>